<protein>
    <recommendedName>
        <fullName evidence="7">Phosphatidate cytidylyltransferase, mitochondrial</fullName>
        <ecNumber evidence="6">2.7.7.41</ecNumber>
    </recommendedName>
    <alternativeName>
        <fullName evidence="18">CDP-diacylglycerol synthase</fullName>
    </alternativeName>
</protein>
<comment type="caution">
    <text evidence="19">The sequence shown here is derived from an EMBL/GenBank/DDBJ whole genome shotgun (WGS) entry which is preliminary data.</text>
</comment>
<comment type="similarity">
    <text evidence="5">Belongs to the TAM41 family.</text>
</comment>
<evidence type="ECO:0000256" key="12">
    <source>
        <dbReference type="ARBA" id="ARBA00022842"/>
    </source>
</evidence>
<dbReference type="Pfam" id="PF09139">
    <property type="entry name" value="Tam41_Mmp37"/>
    <property type="match status" value="1"/>
</dbReference>
<reference evidence="19 20" key="1">
    <citation type="submission" date="2023-11" db="EMBL/GenBank/DDBJ databases">
        <title>Dfirmibasis_genome.</title>
        <authorList>
            <person name="Edelbroek B."/>
            <person name="Kjellin J."/>
            <person name="Jerlstrom-Hultqvist J."/>
            <person name="Soderbom F."/>
        </authorList>
    </citation>
    <scope>NUCLEOTIDE SEQUENCE [LARGE SCALE GENOMIC DNA]</scope>
    <source>
        <strain evidence="19 20">TNS-C-14</strain>
    </source>
</reference>
<dbReference type="EMBL" id="JAVFKY010000004">
    <property type="protein sequence ID" value="KAK5577973.1"/>
    <property type="molecule type" value="Genomic_DNA"/>
</dbReference>
<dbReference type="GO" id="GO:0004605">
    <property type="term" value="F:phosphatidate cytidylyltransferase activity"/>
    <property type="evidence" value="ECO:0007669"/>
    <property type="project" value="UniProtKB-EC"/>
</dbReference>
<evidence type="ECO:0000256" key="13">
    <source>
        <dbReference type="ARBA" id="ARBA00023098"/>
    </source>
</evidence>
<evidence type="ECO:0000256" key="4">
    <source>
        <dbReference type="ARBA" id="ARBA00005189"/>
    </source>
</evidence>
<comment type="pathway">
    <text evidence="4">Lipid metabolism.</text>
</comment>
<evidence type="ECO:0000313" key="19">
    <source>
        <dbReference type="EMBL" id="KAK5577973.1"/>
    </source>
</evidence>
<dbReference type="GO" id="GO:0005743">
    <property type="term" value="C:mitochondrial inner membrane"/>
    <property type="evidence" value="ECO:0007669"/>
    <property type="project" value="UniProtKB-SubCell"/>
</dbReference>
<sequence length="436" mass="50177">MIRNLSFFSKNSFYSKCLIETHLKNSSNNSFFRDINFNQLSYRYYKTNPNIKQQPKENIQKSSNTTLETQERINGLLKLFPPIKYGFAYGSGVISQKGYNRNEDGSTTTEDPTKKESPMIDLIFAVENSTQWHSLNLVNNLSHYSFLGLMGAHIVSKVQFMGAKIYFNTLLEHNGIKFKYGVIEYKDLIDDLKNWRTLYLSGRMQKPIVNLPTSTNEGLKEIEEINSKYNLKNAVITSLLMLPETFTEYDLYHTISKLSYSGDIRMKGAENPMKTHNIVINNIDGFRSLYFPIINDYLSEYLNVILENGDEVDSGLILSKYLINYGGGTKNNKKNNDKDDQRKIIIKFKSKQDPMNYLNLLMMLPDCIKSPMLKEVRNNMKLKRPDEKIDPTILHNLIFVIVSKSSFTQTLKGALTAGFSKSLNYMKLKLSSSKKK</sequence>
<evidence type="ECO:0000256" key="10">
    <source>
        <dbReference type="ARBA" id="ARBA00022695"/>
    </source>
</evidence>
<accession>A0AAN7TYM9</accession>
<keyword evidence="16" id="KW-0594">Phospholipid biosynthesis</keyword>
<dbReference type="GO" id="GO:0032049">
    <property type="term" value="P:cardiolipin biosynthetic process"/>
    <property type="evidence" value="ECO:0007669"/>
    <property type="project" value="InterPro"/>
</dbReference>
<keyword evidence="20" id="KW-1185">Reference proteome</keyword>
<dbReference type="EC" id="2.7.7.41" evidence="6"/>
<evidence type="ECO:0000256" key="8">
    <source>
        <dbReference type="ARBA" id="ARBA00022516"/>
    </source>
</evidence>
<evidence type="ECO:0000256" key="11">
    <source>
        <dbReference type="ARBA" id="ARBA00022792"/>
    </source>
</evidence>
<evidence type="ECO:0000256" key="6">
    <source>
        <dbReference type="ARBA" id="ARBA00012487"/>
    </source>
</evidence>
<keyword evidence="10" id="KW-0548">Nucleotidyltransferase</keyword>
<dbReference type="PANTHER" id="PTHR13619:SF0">
    <property type="entry name" value="PHOSPHATIDATE CYTIDYLYLTRANSFERASE, MITOCHONDRIAL"/>
    <property type="match status" value="1"/>
</dbReference>
<evidence type="ECO:0000256" key="3">
    <source>
        <dbReference type="ARBA" id="ARBA00005119"/>
    </source>
</evidence>
<dbReference type="GO" id="GO:0016024">
    <property type="term" value="P:CDP-diacylglycerol biosynthetic process"/>
    <property type="evidence" value="ECO:0007669"/>
    <property type="project" value="TreeGrafter"/>
</dbReference>
<keyword evidence="15" id="KW-0472">Membrane</keyword>
<keyword evidence="17" id="KW-1208">Phospholipid metabolism</keyword>
<proteinExistence type="inferred from homology"/>
<keyword evidence="11" id="KW-0999">Mitochondrion inner membrane</keyword>
<evidence type="ECO:0000256" key="7">
    <source>
        <dbReference type="ARBA" id="ARBA00018337"/>
    </source>
</evidence>
<keyword evidence="9" id="KW-0808">Transferase</keyword>
<evidence type="ECO:0000256" key="16">
    <source>
        <dbReference type="ARBA" id="ARBA00023209"/>
    </source>
</evidence>
<gene>
    <name evidence="19" type="ORF">RB653_002921</name>
</gene>
<keyword evidence="14" id="KW-0496">Mitochondrion</keyword>
<evidence type="ECO:0000256" key="15">
    <source>
        <dbReference type="ARBA" id="ARBA00023136"/>
    </source>
</evidence>
<evidence type="ECO:0000256" key="18">
    <source>
        <dbReference type="ARBA" id="ARBA00029893"/>
    </source>
</evidence>
<dbReference type="AlphaFoldDB" id="A0AAN7TYM9"/>
<evidence type="ECO:0000256" key="2">
    <source>
        <dbReference type="ARBA" id="ARBA00004443"/>
    </source>
</evidence>
<keyword evidence="12" id="KW-0460">Magnesium</keyword>
<dbReference type="PANTHER" id="PTHR13619">
    <property type="entry name" value="PHOSPHATIDATE CYTIDYLYLTRANSFERASE, MITOCHONDRIAL"/>
    <property type="match status" value="1"/>
</dbReference>
<evidence type="ECO:0000256" key="17">
    <source>
        <dbReference type="ARBA" id="ARBA00023264"/>
    </source>
</evidence>
<evidence type="ECO:0000313" key="20">
    <source>
        <dbReference type="Proteomes" id="UP001344447"/>
    </source>
</evidence>
<evidence type="ECO:0000256" key="5">
    <source>
        <dbReference type="ARBA" id="ARBA00005458"/>
    </source>
</evidence>
<name>A0AAN7TYM9_9MYCE</name>
<evidence type="ECO:0000256" key="1">
    <source>
        <dbReference type="ARBA" id="ARBA00001946"/>
    </source>
</evidence>
<comment type="subcellular location">
    <subcellularLocation>
        <location evidence="2">Mitochondrion inner membrane</location>
        <topology evidence="2">Peripheral membrane protein</topology>
        <orientation evidence="2">Matrix side</orientation>
    </subcellularLocation>
</comment>
<evidence type="ECO:0000256" key="9">
    <source>
        <dbReference type="ARBA" id="ARBA00022679"/>
    </source>
</evidence>
<dbReference type="PIRSF" id="PIRSF028840">
    <property type="entry name" value="Mmp37"/>
    <property type="match status" value="1"/>
</dbReference>
<dbReference type="Proteomes" id="UP001344447">
    <property type="component" value="Unassembled WGS sequence"/>
</dbReference>
<evidence type="ECO:0000256" key="14">
    <source>
        <dbReference type="ARBA" id="ARBA00023128"/>
    </source>
</evidence>
<comment type="pathway">
    <text evidence="3">Phospholipid metabolism; CDP-diacylglycerol biosynthesis; CDP-diacylglycerol from sn-glycerol 3-phosphate: step 3/3.</text>
</comment>
<comment type="cofactor">
    <cofactor evidence="1">
        <name>Mg(2+)</name>
        <dbReference type="ChEBI" id="CHEBI:18420"/>
    </cofactor>
</comment>
<dbReference type="InterPro" id="IPR015222">
    <property type="entry name" value="Tam41"/>
</dbReference>
<keyword evidence="13" id="KW-0443">Lipid metabolism</keyword>
<organism evidence="19 20">
    <name type="scientific">Dictyostelium firmibasis</name>
    <dbReference type="NCBI Taxonomy" id="79012"/>
    <lineage>
        <taxon>Eukaryota</taxon>
        <taxon>Amoebozoa</taxon>
        <taxon>Evosea</taxon>
        <taxon>Eumycetozoa</taxon>
        <taxon>Dictyostelia</taxon>
        <taxon>Dictyosteliales</taxon>
        <taxon>Dictyosteliaceae</taxon>
        <taxon>Dictyostelium</taxon>
    </lineage>
</organism>
<keyword evidence="8" id="KW-0444">Lipid biosynthesis</keyword>